<name>A0A2A6E2S2_9BACL</name>
<dbReference type="SMART" id="SM00478">
    <property type="entry name" value="ENDO3c"/>
    <property type="match status" value="1"/>
</dbReference>
<dbReference type="PANTHER" id="PTHR43003">
    <property type="entry name" value="DNA-3-METHYLADENINE GLYCOSYLASE"/>
    <property type="match status" value="1"/>
</dbReference>
<dbReference type="EC" id="3.2.2.21" evidence="2"/>
<accession>A0A2A6E2S2</accession>
<dbReference type="GO" id="GO:0008725">
    <property type="term" value="F:DNA-3-methyladenine glycosylase activity"/>
    <property type="evidence" value="ECO:0007669"/>
    <property type="project" value="TreeGrafter"/>
</dbReference>
<dbReference type="GO" id="GO:0032993">
    <property type="term" value="C:protein-DNA complex"/>
    <property type="evidence" value="ECO:0007669"/>
    <property type="project" value="TreeGrafter"/>
</dbReference>
<comment type="caution">
    <text evidence="6">The sequence shown here is derived from an EMBL/GenBank/DDBJ whole genome shotgun (WGS) entry which is preliminary data.</text>
</comment>
<dbReference type="GO" id="GO:0043916">
    <property type="term" value="F:DNA-7-methylguanine glycosylase activity"/>
    <property type="evidence" value="ECO:0007669"/>
    <property type="project" value="TreeGrafter"/>
</dbReference>
<dbReference type="Proteomes" id="UP000243688">
    <property type="component" value="Unassembled WGS sequence"/>
</dbReference>
<dbReference type="CDD" id="cd00056">
    <property type="entry name" value="ENDO3c"/>
    <property type="match status" value="1"/>
</dbReference>
<keyword evidence="4" id="KW-0234">DNA repair</keyword>
<dbReference type="GO" id="GO:0006285">
    <property type="term" value="P:base-excision repair, AP site formation"/>
    <property type="evidence" value="ECO:0007669"/>
    <property type="project" value="TreeGrafter"/>
</dbReference>
<dbReference type="InterPro" id="IPR051912">
    <property type="entry name" value="Alkylbase_DNA_Glycosylase/TA"/>
</dbReference>
<keyword evidence="3" id="KW-0227">DNA damage</keyword>
<dbReference type="Gene3D" id="1.10.1670.10">
    <property type="entry name" value="Helix-hairpin-Helix base-excision DNA repair enzymes (C-terminal)"/>
    <property type="match status" value="1"/>
</dbReference>
<comment type="catalytic activity">
    <reaction evidence="1">
        <text>Hydrolysis of alkylated DNA, releasing 3-methyladenine, 3-methylguanine, 7-methylguanine and 7-methyladenine.</text>
        <dbReference type="EC" id="3.2.2.21"/>
    </reaction>
</comment>
<dbReference type="InterPro" id="IPR003265">
    <property type="entry name" value="HhH-GPD_domain"/>
</dbReference>
<evidence type="ECO:0000313" key="7">
    <source>
        <dbReference type="Proteomes" id="UP000243688"/>
    </source>
</evidence>
<dbReference type="AlphaFoldDB" id="A0A2A6E2S2"/>
<evidence type="ECO:0000259" key="5">
    <source>
        <dbReference type="SMART" id="SM00478"/>
    </source>
</evidence>
<dbReference type="EMBL" id="MOXJ01000001">
    <property type="protein sequence ID" value="PDO11608.1"/>
    <property type="molecule type" value="Genomic_DNA"/>
</dbReference>
<gene>
    <name evidence="6" type="ORF">BLM47_00300</name>
</gene>
<evidence type="ECO:0000256" key="4">
    <source>
        <dbReference type="ARBA" id="ARBA00023204"/>
    </source>
</evidence>
<evidence type="ECO:0000313" key="6">
    <source>
        <dbReference type="EMBL" id="PDO11608.1"/>
    </source>
</evidence>
<dbReference type="PANTHER" id="PTHR43003:SF5">
    <property type="entry name" value="DNA-3-METHYLADENINE GLYCOSYLASE"/>
    <property type="match status" value="1"/>
</dbReference>
<dbReference type="InterPro" id="IPR011257">
    <property type="entry name" value="DNA_glycosylase"/>
</dbReference>
<dbReference type="GO" id="GO:0006307">
    <property type="term" value="P:DNA alkylation repair"/>
    <property type="evidence" value="ECO:0007669"/>
    <property type="project" value="TreeGrafter"/>
</dbReference>
<protein>
    <recommendedName>
        <fullName evidence="2">DNA-3-methyladenine glycosylase II</fullName>
        <ecNumber evidence="2">3.2.2.21</ecNumber>
    </recommendedName>
</protein>
<evidence type="ECO:0000256" key="2">
    <source>
        <dbReference type="ARBA" id="ARBA00012000"/>
    </source>
</evidence>
<dbReference type="InterPro" id="IPR023170">
    <property type="entry name" value="HhH_base_excis_C"/>
</dbReference>
<evidence type="ECO:0000256" key="3">
    <source>
        <dbReference type="ARBA" id="ARBA00022763"/>
    </source>
</evidence>
<sequence>MLTFVFRPEPPYDFAKTIRRFCRVTDGTVRIVGDTVYRTTRVEGKPVLLEIRSTSGNADSAELFVRVCAPSENGLTETEALTLKAKLESMLAIAGPWRAFSDWLLRHPRLGTLGVAMRGLRLWLDGDPFESLIRTIVSQQLSTSFALTLCSRLVETAGDVLEWNGERFSVFPTPERLASLDENRLRSLQFSRQKSEYVLTVSRAAPDRRWSWDQLDEMADEEAVAFLTGFRGIGRWTAECYLLLGRGRQDALPAADLGLRKAIGLLYGLQRLPSEAEVRTLAEEWAPWRGYVALYLWESLAVGGLAHPPISVDIHG</sequence>
<reference evidence="6 7" key="1">
    <citation type="submission" date="2016-12" db="EMBL/GenBank/DDBJ databases">
        <title>Candidatus Reconcilibacillus cellulovorans genome.</title>
        <authorList>
            <person name="Kolinko S."/>
            <person name="Wu Y.-W."/>
            <person name="Tachea F."/>
            <person name="Denzel E."/>
            <person name="Hiras J."/>
            <person name="Baecker N."/>
            <person name="Chan L.J."/>
            <person name="Eichorst S.A."/>
            <person name="Frey D."/>
            <person name="Adams P.D."/>
            <person name="Pray T."/>
            <person name="Tanjore D."/>
            <person name="Petzold C.J."/>
            <person name="Gladden J.M."/>
            <person name="Simmons B.A."/>
            <person name="Singer S.W."/>
        </authorList>
    </citation>
    <scope>NUCLEOTIDE SEQUENCE [LARGE SCALE GENOMIC DNA]</scope>
    <source>
        <strain evidence="6">JTherm</strain>
    </source>
</reference>
<dbReference type="Gene3D" id="1.10.340.30">
    <property type="entry name" value="Hypothetical protein, domain 2"/>
    <property type="match status" value="1"/>
</dbReference>
<dbReference type="SUPFAM" id="SSF48150">
    <property type="entry name" value="DNA-glycosylase"/>
    <property type="match status" value="1"/>
</dbReference>
<evidence type="ECO:0000256" key="1">
    <source>
        <dbReference type="ARBA" id="ARBA00000086"/>
    </source>
</evidence>
<feature type="domain" description="HhH-GPD" evidence="5">
    <location>
        <begin position="137"/>
        <end position="301"/>
    </location>
</feature>
<proteinExistence type="predicted"/>
<organism evidence="6 7">
    <name type="scientific">Candidatus Reconcilbacillus cellulovorans</name>
    <dbReference type="NCBI Taxonomy" id="1906605"/>
    <lineage>
        <taxon>Bacteria</taxon>
        <taxon>Bacillati</taxon>
        <taxon>Bacillota</taxon>
        <taxon>Bacilli</taxon>
        <taxon>Bacillales</taxon>
        <taxon>Paenibacillaceae</taxon>
        <taxon>Candidatus Reconcilbacillus</taxon>
    </lineage>
</organism>
<dbReference type="GO" id="GO:0032131">
    <property type="term" value="F:alkylated DNA binding"/>
    <property type="evidence" value="ECO:0007669"/>
    <property type="project" value="TreeGrafter"/>
</dbReference>
<dbReference type="Pfam" id="PF00730">
    <property type="entry name" value="HhH-GPD"/>
    <property type="match status" value="1"/>
</dbReference>